<gene>
    <name evidence="1" type="ORF">Acr_12g0010250</name>
</gene>
<dbReference type="OrthoDB" id="961708at2759"/>
<proteinExistence type="predicted"/>
<sequence>MKLNTDGYGSGFEWVTGQAGCGGLIRNDRAEWVKGCCCWLPYCFVVDAKVWAIYKGLTVVLED</sequence>
<evidence type="ECO:0000313" key="1">
    <source>
        <dbReference type="EMBL" id="GFY98484.1"/>
    </source>
</evidence>
<comment type="caution">
    <text evidence="1">The sequence shown here is derived from an EMBL/GenBank/DDBJ whole genome shotgun (WGS) entry which is preliminary data.</text>
</comment>
<dbReference type="EMBL" id="BJWL01000012">
    <property type="protein sequence ID" value="GFY98484.1"/>
    <property type="molecule type" value="Genomic_DNA"/>
</dbReference>
<dbReference type="Proteomes" id="UP000585474">
    <property type="component" value="Unassembled WGS sequence"/>
</dbReference>
<keyword evidence="2" id="KW-1185">Reference proteome</keyword>
<accession>A0A7J0FIG2</accession>
<reference evidence="1 2" key="1">
    <citation type="submission" date="2019-07" db="EMBL/GenBank/DDBJ databases">
        <title>De Novo Assembly of kiwifruit Actinidia rufa.</title>
        <authorList>
            <person name="Sugita-Konishi S."/>
            <person name="Sato K."/>
            <person name="Mori E."/>
            <person name="Abe Y."/>
            <person name="Kisaki G."/>
            <person name="Hamano K."/>
            <person name="Suezawa K."/>
            <person name="Otani M."/>
            <person name="Fukuda T."/>
            <person name="Manabe T."/>
            <person name="Gomi K."/>
            <person name="Tabuchi M."/>
            <person name="Akimitsu K."/>
            <person name="Kataoka I."/>
        </authorList>
    </citation>
    <scope>NUCLEOTIDE SEQUENCE [LARGE SCALE GENOMIC DNA]</scope>
    <source>
        <strain evidence="2">cv. Fuchu</strain>
    </source>
</reference>
<organism evidence="1 2">
    <name type="scientific">Actinidia rufa</name>
    <dbReference type="NCBI Taxonomy" id="165716"/>
    <lineage>
        <taxon>Eukaryota</taxon>
        <taxon>Viridiplantae</taxon>
        <taxon>Streptophyta</taxon>
        <taxon>Embryophyta</taxon>
        <taxon>Tracheophyta</taxon>
        <taxon>Spermatophyta</taxon>
        <taxon>Magnoliopsida</taxon>
        <taxon>eudicotyledons</taxon>
        <taxon>Gunneridae</taxon>
        <taxon>Pentapetalae</taxon>
        <taxon>asterids</taxon>
        <taxon>Ericales</taxon>
        <taxon>Actinidiaceae</taxon>
        <taxon>Actinidia</taxon>
    </lineage>
</organism>
<protein>
    <submittedName>
        <fullName evidence="1">Uncharacterized protein</fullName>
    </submittedName>
</protein>
<evidence type="ECO:0000313" key="2">
    <source>
        <dbReference type="Proteomes" id="UP000585474"/>
    </source>
</evidence>
<dbReference type="AlphaFoldDB" id="A0A7J0FIG2"/>
<name>A0A7J0FIG2_9ERIC</name>